<dbReference type="InterPro" id="IPR036962">
    <property type="entry name" value="Glyco_hydro_3_N_sf"/>
</dbReference>
<name>A0ABS0IFS9_9BACT</name>
<dbReference type="EC" id="3.2.1.21" evidence="7"/>
<dbReference type="PANTHER" id="PTHR42715:SF10">
    <property type="entry name" value="BETA-GLUCOSIDASE"/>
    <property type="match status" value="1"/>
</dbReference>
<dbReference type="PRINTS" id="PR00133">
    <property type="entry name" value="GLHYDRLASE3"/>
</dbReference>
<keyword evidence="3" id="KW-0119">Carbohydrate metabolism</keyword>
<dbReference type="Gene3D" id="3.40.50.1700">
    <property type="entry name" value="Glycoside hydrolase family 3 C-terminal domain"/>
    <property type="match status" value="1"/>
</dbReference>
<keyword evidence="2 4" id="KW-0378">Hydrolase</keyword>
<dbReference type="InterPro" id="IPR036881">
    <property type="entry name" value="Glyco_hydro_3_C_sf"/>
</dbReference>
<feature type="chain" id="PRO_5047525180" evidence="5">
    <location>
        <begin position="23"/>
        <end position="772"/>
    </location>
</feature>
<accession>A0ABS0IFS9</accession>
<evidence type="ECO:0000259" key="6">
    <source>
        <dbReference type="SMART" id="SM01217"/>
    </source>
</evidence>
<dbReference type="PANTHER" id="PTHR42715">
    <property type="entry name" value="BETA-GLUCOSIDASE"/>
    <property type="match status" value="1"/>
</dbReference>
<dbReference type="SMART" id="SM01217">
    <property type="entry name" value="Fn3_like"/>
    <property type="match status" value="1"/>
</dbReference>
<sequence>MKSLSLTAALAFGLAISPAAQAQKKPVPASNSTDQKMKAFIDDLMGKMTQDEKIGQLNLVSVGFDVTGPVVSKDVDANIRKGLVGGVFNTFTPIAVRKLQEIALKESRLHIPLMFGYDVIHGHRTIFPIPLGLSASWDMAAVEQSARIAAEESTADGLNWVFSPMVDIARDARWGRIAEGAGEDPYLGSSIARAMVRGYQGPGNDLTKDNSVMACLKHFALYGAAEAGRDYNTTDMSRQRMYNEYMPPYKAAIDAGVASVMSSFNDINGVPATGNKWLMTDLLRRQWGFKGFVVTDYTAINEMVAHGVGNDAQVSALSLNAGVDQDMVGEIFLKNVAQNIKSGAVSKAQLDAACRRILEAKYRLGLFQSPYRNVTQERATSTLMKPEFIAAARDIARKSLVLLKNERNALPLKKTGSVALIGPLANRQRDVIGNWSGAGDWKQAVSVEQGLRAAAPGLKITYAKGANIADDAQMLERLNAHGGELELDKRSSEEMIREAVQVAQGADVVVAVVGESQGMTGEAASRADIGLPGQQLELLKALKKTGKPLVLVLMNGRPLTLSWENQNADAILETWFAGTQAGHAIADVLFGAYNPSGKITATFPQVVGQVPLYYNHKSTGRPYAGTDKLDKYKSRYLDVSNEPLYPFGFGLSYTTFSYGKPTLSKTMISPTETLEVKVTVQNTGQFDGEEVAQLYIRDVVGSISRPVKELKGFQKVMLKKGESKTLTFRIAPNDLKFYNNDLNFVAEPGDFKVFVGGNSRDVQEASFKLADR</sequence>
<evidence type="ECO:0000313" key="7">
    <source>
        <dbReference type="EMBL" id="MBF9237216.1"/>
    </source>
</evidence>
<keyword evidence="8" id="KW-1185">Reference proteome</keyword>
<dbReference type="InterPro" id="IPR013783">
    <property type="entry name" value="Ig-like_fold"/>
</dbReference>
<keyword evidence="4 7" id="KW-0326">Glycosidase</keyword>
<dbReference type="InterPro" id="IPR002772">
    <property type="entry name" value="Glyco_hydro_3_C"/>
</dbReference>
<organism evidence="7 8">
    <name type="scientific">Hymenobacter jeongseonensis</name>
    <dbReference type="NCBI Taxonomy" id="2791027"/>
    <lineage>
        <taxon>Bacteria</taxon>
        <taxon>Pseudomonadati</taxon>
        <taxon>Bacteroidota</taxon>
        <taxon>Cytophagia</taxon>
        <taxon>Cytophagales</taxon>
        <taxon>Hymenobacteraceae</taxon>
        <taxon>Hymenobacter</taxon>
    </lineage>
</organism>
<dbReference type="InterPro" id="IPR019800">
    <property type="entry name" value="Glyco_hydro_3_AS"/>
</dbReference>
<gene>
    <name evidence="7" type="primary">bglX</name>
    <name evidence="7" type="ORF">I2I05_07385</name>
</gene>
<dbReference type="Gene3D" id="3.20.20.300">
    <property type="entry name" value="Glycoside hydrolase, family 3, N-terminal domain"/>
    <property type="match status" value="1"/>
</dbReference>
<dbReference type="Pfam" id="PF01915">
    <property type="entry name" value="Glyco_hydro_3_C"/>
    <property type="match status" value="1"/>
</dbReference>
<dbReference type="InterPro" id="IPR017853">
    <property type="entry name" value="GH"/>
</dbReference>
<evidence type="ECO:0000256" key="2">
    <source>
        <dbReference type="ARBA" id="ARBA00022801"/>
    </source>
</evidence>
<evidence type="ECO:0000256" key="3">
    <source>
        <dbReference type="ARBA" id="ARBA00023277"/>
    </source>
</evidence>
<dbReference type="Pfam" id="PF00933">
    <property type="entry name" value="Glyco_hydro_3"/>
    <property type="match status" value="1"/>
</dbReference>
<proteinExistence type="inferred from homology"/>
<evidence type="ECO:0000256" key="4">
    <source>
        <dbReference type="RuleBase" id="RU361161"/>
    </source>
</evidence>
<comment type="similarity">
    <text evidence="1 4">Belongs to the glycosyl hydrolase 3 family.</text>
</comment>
<feature type="signal peptide" evidence="5">
    <location>
        <begin position="1"/>
        <end position="22"/>
    </location>
</feature>
<dbReference type="SUPFAM" id="SSF52279">
    <property type="entry name" value="Beta-D-glucan exohydrolase, C-terminal domain"/>
    <property type="match status" value="1"/>
</dbReference>
<dbReference type="GO" id="GO:0008422">
    <property type="term" value="F:beta-glucosidase activity"/>
    <property type="evidence" value="ECO:0007669"/>
    <property type="project" value="UniProtKB-EC"/>
</dbReference>
<evidence type="ECO:0000256" key="1">
    <source>
        <dbReference type="ARBA" id="ARBA00005336"/>
    </source>
</evidence>
<dbReference type="Proteomes" id="UP000597617">
    <property type="component" value="Unassembled WGS sequence"/>
</dbReference>
<dbReference type="Pfam" id="PF14310">
    <property type="entry name" value="Fn3-like"/>
    <property type="match status" value="1"/>
</dbReference>
<dbReference type="InterPro" id="IPR050288">
    <property type="entry name" value="Cellulose_deg_GH3"/>
</dbReference>
<dbReference type="SUPFAM" id="SSF51445">
    <property type="entry name" value="(Trans)glycosidases"/>
    <property type="match status" value="1"/>
</dbReference>
<dbReference type="NCBIfam" id="NF011678">
    <property type="entry name" value="PRK15098.1"/>
    <property type="match status" value="1"/>
</dbReference>
<dbReference type="PROSITE" id="PS00775">
    <property type="entry name" value="GLYCOSYL_HYDROL_F3"/>
    <property type="match status" value="1"/>
</dbReference>
<keyword evidence="5" id="KW-0732">Signal</keyword>
<dbReference type="EMBL" id="JADQDQ010000003">
    <property type="protein sequence ID" value="MBF9237216.1"/>
    <property type="molecule type" value="Genomic_DNA"/>
</dbReference>
<dbReference type="Gene3D" id="2.60.40.10">
    <property type="entry name" value="Immunoglobulins"/>
    <property type="match status" value="1"/>
</dbReference>
<reference evidence="7 8" key="1">
    <citation type="submission" date="2020-11" db="EMBL/GenBank/DDBJ databases">
        <authorList>
            <person name="Kim M.K."/>
        </authorList>
    </citation>
    <scope>NUCLEOTIDE SEQUENCE [LARGE SCALE GENOMIC DNA]</scope>
    <source>
        <strain evidence="7 8">BT683</strain>
    </source>
</reference>
<protein>
    <submittedName>
        <fullName evidence="7">Beta-glucosidase BglX</fullName>
        <ecNumber evidence="7">3.2.1.21</ecNumber>
    </submittedName>
</protein>
<comment type="caution">
    <text evidence="7">The sequence shown here is derived from an EMBL/GenBank/DDBJ whole genome shotgun (WGS) entry which is preliminary data.</text>
</comment>
<dbReference type="RefSeq" id="WP_196281601.1">
    <property type="nucleotide sequence ID" value="NZ_JADQDQ010000003.1"/>
</dbReference>
<dbReference type="InterPro" id="IPR001764">
    <property type="entry name" value="Glyco_hydro_3_N"/>
</dbReference>
<evidence type="ECO:0000256" key="5">
    <source>
        <dbReference type="SAM" id="SignalP"/>
    </source>
</evidence>
<evidence type="ECO:0000313" key="8">
    <source>
        <dbReference type="Proteomes" id="UP000597617"/>
    </source>
</evidence>
<feature type="domain" description="Fibronectin type III-like" evidence="6">
    <location>
        <begin position="690"/>
        <end position="759"/>
    </location>
</feature>
<dbReference type="InterPro" id="IPR026891">
    <property type="entry name" value="Fn3-like"/>
</dbReference>